<dbReference type="AlphaFoldDB" id="A0AAR5Q024"/>
<dbReference type="Gene3D" id="1.20.1250.20">
    <property type="entry name" value="MFS general substrate transporter like domains"/>
    <property type="match status" value="2"/>
</dbReference>
<evidence type="ECO:0008006" key="4">
    <source>
        <dbReference type="Google" id="ProtNLM"/>
    </source>
</evidence>
<name>A0AAR5Q024_DENPD</name>
<evidence type="ECO:0000313" key="3">
    <source>
        <dbReference type="Proteomes" id="UP000019118"/>
    </source>
</evidence>
<dbReference type="InterPro" id="IPR050327">
    <property type="entry name" value="Proton-linked_MCT"/>
</dbReference>
<keyword evidence="1" id="KW-0472">Membrane</keyword>
<dbReference type="Proteomes" id="UP000019118">
    <property type="component" value="Unassembled WGS sequence"/>
</dbReference>
<dbReference type="Pfam" id="PF07690">
    <property type="entry name" value="MFS_1"/>
    <property type="match status" value="1"/>
</dbReference>
<feature type="transmembrane region" description="Helical" evidence="1">
    <location>
        <begin position="141"/>
        <end position="164"/>
    </location>
</feature>
<protein>
    <recommendedName>
        <fullName evidence="4">Major facilitator superfamily (MFS) profile domain-containing protein</fullName>
    </recommendedName>
</protein>
<feature type="transmembrane region" description="Helical" evidence="1">
    <location>
        <begin position="434"/>
        <end position="454"/>
    </location>
</feature>
<sequence>MTRTLIPPDGGYGWVIVFASVLNNFLMVPLIQNVVLIFKDKMLEIDMTVTQMWFALNVHTSFIYITHLLNNLLLTRFGYRKVTLAGVSFVFCGLSMSSWIHNYLGFMLTFGFVTGIGVGLNASSCSLAIKSYFTTNQNKAIGLSMTLTALGPILMPQIISALIQNYHPDGVILILAGIIAHGYIGAVLLQPVKNHLVVETKEEETVEELVKDAKDQDDLENEALDEVMSDPGFRPYPHFQPREFITNRRFLAFRRKDSIISISYEQEHAAIIGLDSTLGGSLYSLEAAAQRRGSTLPSQPKVLTKTTWWKSEESINLESCYDIFEENESLETIELNEQTNNSDKMNSKSNGNCKSLGKDFQFEEHKIYKDPNFDINSLPWYKRHLYRVVGLLGLDIFLNLRYVNILIGLSLVVLVEMNFVVLLPFLLFEYSFTISEIAAFLSVLGAADIVFRFLPPHVGDCLKKPARVMIILVLGVIIAARLALIYISHYPTILIIALILGCSKGMRVVYMSLIIPSYVPEQHLASALVIQIVLNSLMSLLGGYAIGITRTTTGSYVYCVILLEFLTALTIVMWSADILIKKCSRKKSKPSNVSTARAEEVY</sequence>
<reference evidence="2" key="2">
    <citation type="submission" date="2024-08" db="UniProtKB">
        <authorList>
            <consortium name="EnsemblMetazoa"/>
        </authorList>
    </citation>
    <scope>IDENTIFICATION</scope>
</reference>
<feature type="transmembrane region" description="Helical" evidence="1">
    <location>
        <begin position="106"/>
        <end position="129"/>
    </location>
</feature>
<feature type="transmembrane region" description="Helical" evidence="1">
    <location>
        <begin position="527"/>
        <end position="549"/>
    </location>
</feature>
<feature type="transmembrane region" description="Helical" evidence="1">
    <location>
        <begin position="170"/>
        <end position="189"/>
    </location>
</feature>
<feature type="transmembrane region" description="Helical" evidence="1">
    <location>
        <begin position="402"/>
        <end position="428"/>
    </location>
</feature>
<dbReference type="InterPro" id="IPR036259">
    <property type="entry name" value="MFS_trans_sf"/>
</dbReference>
<feature type="transmembrane region" description="Helical" evidence="1">
    <location>
        <begin position="52"/>
        <end position="70"/>
    </location>
</feature>
<dbReference type="EnsemblMetazoa" id="XM_019911045.1">
    <property type="protein sequence ID" value="XP_019766604.1"/>
    <property type="gene ID" value="LOC109542017"/>
</dbReference>
<feature type="transmembrane region" description="Helical" evidence="1">
    <location>
        <begin position="555"/>
        <end position="580"/>
    </location>
</feature>
<accession>A0AAR5Q024</accession>
<feature type="transmembrane region" description="Helical" evidence="1">
    <location>
        <begin position="12"/>
        <end position="32"/>
    </location>
</feature>
<dbReference type="InterPro" id="IPR011701">
    <property type="entry name" value="MFS"/>
</dbReference>
<evidence type="ECO:0000313" key="2">
    <source>
        <dbReference type="EnsemblMetazoa" id="XP_019766604.1"/>
    </source>
</evidence>
<keyword evidence="1" id="KW-0812">Transmembrane</keyword>
<proteinExistence type="predicted"/>
<feature type="transmembrane region" description="Helical" evidence="1">
    <location>
        <begin position="82"/>
        <end position="100"/>
    </location>
</feature>
<feature type="transmembrane region" description="Helical" evidence="1">
    <location>
        <begin position="493"/>
        <end position="515"/>
    </location>
</feature>
<dbReference type="SUPFAM" id="SSF103473">
    <property type="entry name" value="MFS general substrate transporter"/>
    <property type="match status" value="1"/>
</dbReference>
<dbReference type="GO" id="GO:0008028">
    <property type="term" value="F:monocarboxylic acid transmembrane transporter activity"/>
    <property type="evidence" value="ECO:0007669"/>
    <property type="project" value="TreeGrafter"/>
</dbReference>
<keyword evidence="3" id="KW-1185">Reference proteome</keyword>
<evidence type="ECO:0000256" key="1">
    <source>
        <dbReference type="SAM" id="Phobius"/>
    </source>
</evidence>
<reference evidence="3" key="1">
    <citation type="journal article" date="2013" name="Genome Biol.">
        <title>Draft genome of the mountain pine beetle, Dendroctonus ponderosae Hopkins, a major forest pest.</title>
        <authorList>
            <person name="Keeling C.I."/>
            <person name="Yuen M.M."/>
            <person name="Liao N.Y."/>
            <person name="Docking T.R."/>
            <person name="Chan S.K."/>
            <person name="Taylor G.A."/>
            <person name="Palmquist D.L."/>
            <person name="Jackman S.D."/>
            <person name="Nguyen A."/>
            <person name="Li M."/>
            <person name="Henderson H."/>
            <person name="Janes J.K."/>
            <person name="Zhao Y."/>
            <person name="Pandoh P."/>
            <person name="Moore R."/>
            <person name="Sperling F.A."/>
            <person name="Huber D.P."/>
            <person name="Birol I."/>
            <person name="Jones S.J."/>
            <person name="Bohlmann J."/>
        </authorList>
    </citation>
    <scope>NUCLEOTIDE SEQUENCE</scope>
</reference>
<feature type="transmembrane region" description="Helical" evidence="1">
    <location>
        <begin position="466"/>
        <end position="487"/>
    </location>
</feature>
<organism evidence="2 3">
    <name type="scientific">Dendroctonus ponderosae</name>
    <name type="common">Mountain pine beetle</name>
    <dbReference type="NCBI Taxonomy" id="77166"/>
    <lineage>
        <taxon>Eukaryota</taxon>
        <taxon>Metazoa</taxon>
        <taxon>Ecdysozoa</taxon>
        <taxon>Arthropoda</taxon>
        <taxon>Hexapoda</taxon>
        <taxon>Insecta</taxon>
        <taxon>Pterygota</taxon>
        <taxon>Neoptera</taxon>
        <taxon>Endopterygota</taxon>
        <taxon>Coleoptera</taxon>
        <taxon>Polyphaga</taxon>
        <taxon>Cucujiformia</taxon>
        <taxon>Curculionidae</taxon>
        <taxon>Scolytinae</taxon>
        <taxon>Dendroctonus</taxon>
    </lineage>
</organism>
<dbReference type="PANTHER" id="PTHR11360">
    <property type="entry name" value="MONOCARBOXYLATE TRANSPORTER"/>
    <property type="match status" value="1"/>
</dbReference>
<dbReference type="PANTHER" id="PTHR11360:SF237">
    <property type="entry name" value="MONOCARBOXYLATE TRANSPORTER 12-B-LIKE PROTEIN"/>
    <property type="match status" value="1"/>
</dbReference>
<keyword evidence="1" id="KW-1133">Transmembrane helix</keyword>